<dbReference type="AlphaFoldDB" id="A0A8J9ZLF5"/>
<name>A0A8J9ZLF5_BRALA</name>
<accession>A0A8J9ZLF5</accession>
<evidence type="ECO:0000256" key="1">
    <source>
        <dbReference type="SAM" id="MobiDB-lite"/>
    </source>
</evidence>
<reference evidence="2" key="1">
    <citation type="submission" date="2022-01" db="EMBL/GenBank/DDBJ databases">
        <authorList>
            <person name="Braso-Vives M."/>
        </authorList>
    </citation>
    <scope>NUCLEOTIDE SEQUENCE</scope>
</reference>
<feature type="compositionally biased region" description="Low complexity" evidence="1">
    <location>
        <begin position="203"/>
        <end position="213"/>
    </location>
</feature>
<feature type="region of interest" description="Disordered" evidence="1">
    <location>
        <begin position="149"/>
        <end position="176"/>
    </location>
</feature>
<dbReference type="EMBL" id="OV696688">
    <property type="protein sequence ID" value="CAH1256212.1"/>
    <property type="molecule type" value="Genomic_DNA"/>
</dbReference>
<gene>
    <name evidence="2" type="primary">Hypp1621</name>
    <name evidence="2" type="ORF">BLAG_LOCUS14689</name>
</gene>
<proteinExistence type="predicted"/>
<feature type="region of interest" description="Disordered" evidence="1">
    <location>
        <begin position="253"/>
        <end position="304"/>
    </location>
</feature>
<evidence type="ECO:0000313" key="3">
    <source>
        <dbReference type="Proteomes" id="UP000838412"/>
    </source>
</evidence>
<sequence length="304" mass="33187">MPREAGGLSGGLARSPRLWGGSRPREFVRTGRRSGARSLRDGIKLLTVVPGSAPGVRPACGGQKGADVCFTGFWVPVGLWLDRGVTRSTGGTGRLGHGADYSKPDRRGWYGLASALPAACPRRANMRSSMPRTDGTVTASRQKCFLIRGPDQTTDGRTDLSRRTDGPQCFPLFTPGTNRRTILESTVDVKPNMPHKDRRESADSAARAPLRASTARRERRQRGESAMRAVTSAMVLNMLKTFAVRAPRMAIQKRAPRERGASAVSAVRAPRERGERRESAQGGIKGPQRALKDRSKRSMRIEWS</sequence>
<dbReference type="Proteomes" id="UP000838412">
    <property type="component" value="Chromosome 3"/>
</dbReference>
<feature type="compositionally biased region" description="Basic and acidic residues" evidence="1">
    <location>
        <begin position="269"/>
        <end position="279"/>
    </location>
</feature>
<feature type="region of interest" description="Disordered" evidence="1">
    <location>
        <begin position="190"/>
        <end position="227"/>
    </location>
</feature>
<keyword evidence="3" id="KW-1185">Reference proteome</keyword>
<protein>
    <submittedName>
        <fullName evidence="2">Hypp1621 protein</fullName>
    </submittedName>
</protein>
<organism evidence="2 3">
    <name type="scientific">Branchiostoma lanceolatum</name>
    <name type="common">Common lancelet</name>
    <name type="synonym">Amphioxus lanceolatum</name>
    <dbReference type="NCBI Taxonomy" id="7740"/>
    <lineage>
        <taxon>Eukaryota</taxon>
        <taxon>Metazoa</taxon>
        <taxon>Chordata</taxon>
        <taxon>Cephalochordata</taxon>
        <taxon>Leptocardii</taxon>
        <taxon>Amphioxiformes</taxon>
        <taxon>Branchiostomatidae</taxon>
        <taxon>Branchiostoma</taxon>
    </lineage>
</organism>
<evidence type="ECO:0000313" key="2">
    <source>
        <dbReference type="EMBL" id="CAH1256212.1"/>
    </source>
</evidence>
<feature type="compositionally biased region" description="Basic and acidic residues" evidence="1">
    <location>
        <begin position="154"/>
        <end position="165"/>
    </location>
</feature>